<proteinExistence type="predicted"/>
<dbReference type="GO" id="GO:0005829">
    <property type="term" value="C:cytosol"/>
    <property type="evidence" value="ECO:0007669"/>
    <property type="project" value="TreeGrafter"/>
</dbReference>
<dbReference type="EMBL" id="SPUM01000047">
    <property type="protein sequence ID" value="TFW32945.1"/>
    <property type="molecule type" value="Genomic_DNA"/>
</dbReference>
<dbReference type="InterPro" id="IPR039420">
    <property type="entry name" value="WalR-like"/>
</dbReference>
<evidence type="ECO:0000256" key="10">
    <source>
        <dbReference type="SAM" id="MobiDB-lite"/>
    </source>
</evidence>
<dbReference type="RefSeq" id="WP_135189326.1">
    <property type="nucleotide sequence ID" value="NZ_SPUM01000047.1"/>
</dbReference>
<dbReference type="SMART" id="SM00862">
    <property type="entry name" value="Trans_reg_C"/>
    <property type="match status" value="1"/>
</dbReference>
<evidence type="ECO:0000256" key="8">
    <source>
        <dbReference type="PROSITE-ProRule" id="PRU00169"/>
    </source>
</evidence>
<dbReference type="PROSITE" id="PS51257">
    <property type="entry name" value="PROKAR_LIPOPROTEIN"/>
    <property type="match status" value="1"/>
</dbReference>
<dbReference type="PROSITE" id="PS51755">
    <property type="entry name" value="OMPR_PHOB"/>
    <property type="match status" value="1"/>
</dbReference>
<feature type="domain" description="OmpR/PhoB-type" evidence="12">
    <location>
        <begin position="132"/>
        <end position="231"/>
    </location>
</feature>
<feature type="modified residue" description="4-aspartylphosphate" evidence="8">
    <location>
        <position position="53"/>
    </location>
</feature>
<dbReference type="PANTHER" id="PTHR48111">
    <property type="entry name" value="REGULATOR OF RPOS"/>
    <property type="match status" value="1"/>
</dbReference>
<keyword evidence="2 8" id="KW-0597">Phosphoprotein</keyword>
<feature type="domain" description="Response regulatory" evidence="11">
    <location>
        <begin position="4"/>
        <end position="118"/>
    </location>
</feature>
<feature type="DNA-binding region" description="OmpR/PhoB-type" evidence="9">
    <location>
        <begin position="132"/>
        <end position="231"/>
    </location>
</feature>
<keyword evidence="14" id="KW-1185">Reference proteome</keyword>
<dbReference type="InterPro" id="IPR001867">
    <property type="entry name" value="OmpR/PhoB-type_DNA-bd"/>
</dbReference>
<dbReference type="GO" id="GO:0032993">
    <property type="term" value="C:protein-DNA complex"/>
    <property type="evidence" value="ECO:0007669"/>
    <property type="project" value="TreeGrafter"/>
</dbReference>
<dbReference type="Proteomes" id="UP000297258">
    <property type="component" value="Unassembled WGS sequence"/>
</dbReference>
<feature type="compositionally biased region" description="Low complexity" evidence="10">
    <location>
        <begin position="242"/>
        <end position="254"/>
    </location>
</feature>
<evidence type="ECO:0000256" key="4">
    <source>
        <dbReference type="ARBA" id="ARBA00023015"/>
    </source>
</evidence>
<keyword evidence="4" id="KW-0805">Transcription regulation</keyword>
<comment type="function">
    <text evidence="7">This protein is a positive regulator for the phosphate regulon. Transcription of this operon is positively regulated by PhoB and PhoR when phosphate is limited.</text>
</comment>
<evidence type="ECO:0000259" key="11">
    <source>
        <dbReference type="PROSITE" id="PS50110"/>
    </source>
</evidence>
<feature type="compositionally biased region" description="Basic residues" evidence="10">
    <location>
        <begin position="255"/>
        <end position="267"/>
    </location>
</feature>
<dbReference type="InterPro" id="IPR036388">
    <property type="entry name" value="WH-like_DNA-bd_sf"/>
</dbReference>
<name>A0A4Y9T6R1_9BURK</name>
<sequence>MSRQVLVIEADEETFVAIGAALGVLSCEVKHVGDGREALAEAMSHPYDLIILDLSLQQLNGLELCCRIRGIEPYMPIIMLSSEASETDHVLGLELGADLFVTKPFSVAELIARIKAIFRLVDKLLQSPSAAPQILHCGNMRIDAESHEVSMGGRQVDLTAKEFQLLLHFARNPGRVYSRLQLLEQVWGYQHSGYEHTVNSHINRLRAKIENHPDEPSFIQTIWGVGYKFNAQATSPGRTGDRAASSTGTSSNARRSARSRHAWSGRA</sequence>
<keyword evidence="5 9" id="KW-0238">DNA-binding</keyword>
<evidence type="ECO:0000256" key="5">
    <source>
        <dbReference type="ARBA" id="ARBA00023125"/>
    </source>
</evidence>
<organism evidence="13 14">
    <name type="scientific">Massilia horti</name>
    <dbReference type="NCBI Taxonomy" id="2562153"/>
    <lineage>
        <taxon>Bacteria</taxon>
        <taxon>Pseudomonadati</taxon>
        <taxon>Pseudomonadota</taxon>
        <taxon>Betaproteobacteria</taxon>
        <taxon>Burkholderiales</taxon>
        <taxon>Oxalobacteraceae</taxon>
        <taxon>Telluria group</taxon>
        <taxon>Massilia</taxon>
    </lineage>
</organism>
<dbReference type="GO" id="GO:0000976">
    <property type="term" value="F:transcription cis-regulatory region binding"/>
    <property type="evidence" value="ECO:0007669"/>
    <property type="project" value="TreeGrafter"/>
</dbReference>
<evidence type="ECO:0000313" key="13">
    <source>
        <dbReference type="EMBL" id="TFW32945.1"/>
    </source>
</evidence>
<dbReference type="PANTHER" id="PTHR48111:SF21">
    <property type="entry name" value="DNA-BINDING DUAL MASTER TRANSCRIPTIONAL REGULATOR RPAA"/>
    <property type="match status" value="1"/>
</dbReference>
<keyword evidence="3" id="KW-0902">Two-component regulatory system</keyword>
<evidence type="ECO:0000256" key="9">
    <source>
        <dbReference type="PROSITE-ProRule" id="PRU01091"/>
    </source>
</evidence>
<dbReference type="Gene3D" id="1.10.10.10">
    <property type="entry name" value="Winged helix-like DNA-binding domain superfamily/Winged helix DNA-binding domain"/>
    <property type="match status" value="1"/>
</dbReference>
<dbReference type="InterPro" id="IPR011006">
    <property type="entry name" value="CheY-like_superfamily"/>
</dbReference>
<dbReference type="FunFam" id="1.10.10.10:FF:000018">
    <property type="entry name" value="DNA-binding response regulator ResD"/>
    <property type="match status" value="1"/>
</dbReference>
<dbReference type="SUPFAM" id="SSF52172">
    <property type="entry name" value="CheY-like"/>
    <property type="match status" value="1"/>
</dbReference>
<dbReference type="GO" id="GO:0000156">
    <property type="term" value="F:phosphorelay response regulator activity"/>
    <property type="evidence" value="ECO:0007669"/>
    <property type="project" value="TreeGrafter"/>
</dbReference>
<dbReference type="Gene3D" id="6.10.250.690">
    <property type="match status" value="1"/>
</dbReference>
<dbReference type="SMART" id="SM00448">
    <property type="entry name" value="REC"/>
    <property type="match status" value="1"/>
</dbReference>
<evidence type="ECO:0000256" key="2">
    <source>
        <dbReference type="ARBA" id="ARBA00022553"/>
    </source>
</evidence>
<dbReference type="OrthoDB" id="9802426at2"/>
<dbReference type="AlphaFoldDB" id="A0A4Y9T6R1"/>
<dbReference type="Pfam" id="PF00072">
    <property type="entry name" value="Response_reg"/>
    <property type="match status" value="1"/>
</dbReference>
<evidence type="ECO:0000256" key="3">
    <source>
        <dbReference type="ARBA" id="ARBA00023012"/>
    </source>
</evidence>
<feature type="region of interest" description="Disordered" evidence="10">
    <location>
        <begin position="234"/>
        <end position="267"/>
    </location>
</feature>
<keyword evidence="6" id="KW-0804">Transcription</keyword>
<evidence type="ECO:0000256" key="6">
    <source>
        <dbReference type="ARBA" id="ARBA00023163"/>
    </source>
</evidence>
<comment type="caution">
    <text evidence="13">The sequence shown here is derived from an EMBL/GenBank/DDBJ whole genome shotgun (WGS) entry which is preliminary data.</text>
</comment>
<protein>
    <recommendedName>
        <fullName evidence="1">Phosphate regulon transcriptional regulatory protein PhoB</fullName>
    </recommendedName>
</protein>
<dbReference type="InterPro" id="IPR001789">
    <property type="entry name" value="Sig_transdc_resp-reg_receiver"/>
</dbReference>
<dbReference type="GO" id="GO:0006355">
    <property type="term" value="P:regulation of DNA-templated transcription"/>
    <property type="evidence" value="ECO:0007669"/>
    <property type="project" value="InterPro"/>
</dbReference>
<dbReference type="Gene3D" id="3.40.50.2300">
    <property type="match status" value="1"/>
</dbReference>
<evidence type="ECO:0000313" key="14">
    <source>
        <dbReference type="Proteomes" id="UP000297258"/>
    </source>
</evidence>
<gene>
    <name evidence="13" type="ORF">E4O92_08450</name>
</gene>
<dbReference type="InterPro" id="IPR016032">
    <property type="entry name" value="Sig_transdc_resp-reg_C-effctor"/>
</dbReference>
<dbReference type="CDD" id="cd00383">
    <property type="entry name" value="trans_reg_C"/>
    <property type="match status" value="1"/>
</dbReference>
<reference evidence="13 14" key="1">
    <citation type="submission" date="2019-03" db="EMBL/GenBank/DDBJ databases">
        <title>Draft genome of Massilia hortus sp. nov., a novel bacterial species of the Oxalobacteraceae family.</title>
        <authorList>
            <person name="Peta V."/>
            <person name="Raths R."/>
            <person name="Bucking H."/>
        </authorList>
    </citation>
    <scope>NUCLEOTIDE SEQUENCE [LARGE SCALE GENOMIC DNA]</scope>
    <source>
        <strain evidence="13 14">ONC3</strain>
    </source>
</reference>
<accession>A0A4Y9T6R1</accession>
<dbReference type="Pfam" id="PF00486">
    <property type="entry name" value="Trans_reg_C"/>
    <property type="match status" value="1"/>
</dbReference>
<dbReference type="SUPFAM" id="SSF46894">
    <property type="entry name" value="C-terminal effector domain of the bipartite response regulators"/>
    <property type="match status" value="1"/>
</dbReference>
<evidence type="ECO:0000256" key="1">
    <source>
        <dbReference type="ARBA" id="ARBA00013332"/>
    </source>
</evidence>
<dbReference type="PROSITE" id="PS50110">
    <property type="entry name" value="RESPONSE_REGULATORY"/>
    <property type="match status" value="1"/>
</dbReference>
<evidence type="ECO:0000259" key="12">
    <source>
        <dbReference type="PROSITE" id="PS51755"/>
    </source>
</evidence>
<evidence type="ECO:0000256" key="7">
    <source>
        <dbReference type="ARBA" id="ARBA00024735"/>
    </source>
</evidence>